<organism evidence="19 20">
    <name type="scientific">Cohnella cellulosilytica</name>
    <dbReference type="NCBI Taxonomy" id="986710"/>
    <lineage>
        <taxon>Bacteria</taxon>
        <taxon>Bacillati</taxon>
        <taxon>Bacillota</taxon>
        <taxon>Bacilli</taxon>
        <taxon>Bacillales</taxon>
        <taxon>Paenibacillaceae</taxon>
        <taxon>Cohnella</taxon>
    </lineage>
</organism>
<dbReference type="InterPro" id="IPR010808">
    <property type="entry name" value="CheA_P2-bd"/>
</dbReference>
<dbReference type="SUPFAM" id="SSF55052">
    <property type="entry name" value="CheY-binding domain of CheA"/>
    <property type="match status" value="1"/>
</dbReference>
<protein>
    <recommendedName>
        <fullName evidence="4">Chemotaxis protein CheA</fullName>
        <ecNumber evidence="3">2.7.13.3</ecNumber>
    </recommendedName>
</protein>
<reference evidence="20" key="1">
    <citation type="journal article" date="2019" name="Int. J. Syst. Evol. Microbiol.">
        <title>The Global Catalogue of Microorganisms (GCM) 10K type strain sequencing project: providing services to taxonomists for standard genome sequencing and annotation.</title>
        <authorList>
            <consortium name="The Broad Institute Genomics Platform"/>
            <consortium name="The Broad Institute Genome Sequencing Center for Infectious Disease"/>
            <person name="Wu L."/>
            <person name="Ma J."/>
        </authorList>
    </citation>
    <scope>NUCLEOTIDE SEQUENCE [LARGE SCALE GENOMIC DNA]</scope>
    <source>
        <strain evidence="20">KCTC 12907</strain>
    </source>
</reference>
<evidence type="ECO:0000256" key="13">
    <source>
        <dbReference type="ARBA" id="ARBA00035100"/>
    </source>
</evidence>
<evidence type="ECO:0000259" key="17">
    <source>
        <dbReference type="PROSITE" id="PS50851"/>
    </source>
</evidence>
<dbReference type="SMART" id="SM00073">
    <property type="entry name" value="HPT"/>
    <property type="match status" value="1"/>
</dbReference>
<feature type="region of interest" description="Disordered" evidence="15">
    <location>
        <begin position="239"/>
        <end position="262"/>
    </location>
</feature>
<gene>
    <name evidence="19" type="ORF">ACFQMJ_26615</name>
</gene>
<comment type="subcellular location">
    <subcellularLocation>
        <location evidence="2">Cytoplasm</location>
    </subcellularLocation>
</comment>
<evidence type="ECO:0000313" key="19">
    <source>
        <dbReference type="EMBL" id="MFC7152121.1"/>
    </source>
</evidence>
<keyword evidence="12" id="KW-0902">Two-component regulatory system</keyword>
<feature type="domain" description="HPt" evidence="18">
    <location>
        <begin position="3"/>
        <end position="110"/>
    </location>
</feature>
<dbReference type="SUPFAM" id="SSF55874">
    <property type="entry name" value="ATPase domain of HSP90 chaperone/DNA topoisomerase II/histidine kinase"/>
    <property type="match status" value="1"/>
</dbReference>
<dbReference type="PROSITE" id="PS50894">
    <property type="entry name" value="HPT"/>
    <property type="match status" value="1"/>
</dbReference>
<dbReference type="InterPro" id="IPR037052">
    <property type="entry name" value="CheA-like_P2_sf"/>
</dbReference>
<dbReference type="Gene3D" id="3.30.565.10">
    <property type="entry name" value="Histidine kinase-like ATPase, C-terminal domain"/>
    <property type="match status" value="1"/>
</dbReference>
<name>A0ABW2FG47_9BACL</name>
<dbReference type="InterPro" id="IPR036890">
    <property type="entry name" value="HATPase_C_sf"/>
</dbReference>
<dbReference type="SMART" id="SM01231">
    <property type="entry name" value="H-kinase_dim"/>
    <property type="match status" value="1"/>
</dbReference>
<dbReference type="Pfam" id="PF02895">
    <property type="entry name" value="H-kinase_dim"/>
    <property type="match status" value="1"/>
</dbReference>
<keyword evidence="7 14" id="KW-0597">Phosphoprotein</keyword>
<evidence type="ECO:0000256" key="4">
    <source>
        <dbReference type="ARBA" id="ARBA00021495"/>
    </source>
</evidence>
<proteinExistence type="predicted"/>
<keyword evidence="8" id="KW-0808">Transferase</keyword>
<keyword evidence="11" id="KW-0067">ATP-binding</keyword>
<keyword evidence="6" id="KW-0145">Chemotaxis</keyword>
<evidence type="ECO:0000256" key="3">
    <source>
        <dbReference type="ARBA" id="ARBA00012438"/>
    </source>
</evidence>
<dbReference type="InterPro" id="IPR005467">
    <property type="entry name" value="His_kinase_dom"/>
</dbReference>
<dbReference type="CDD" id="cd00088">
    <property type="entry name" value="HPT"/>
    <property type="match status" value="1"/>
</dbReference>
<comment type="catalytic activity">
    <reaction evidence="1">
        <text>ATP + protein L-histidine = ADP + protein N-phospho-L-histidine.</text>
        <dbReference type="EC" id="2.7.13.3"/>
    </reaction>
</comment>
<dbReference type="SUPFAM" id="SSF50341">
    <property type="entry name" value="CheW-like"/>
    <property type="match status" value="1"/>
</dbReference>
<dbReference type="InterPro" id="IPR004358">
    <property type="entry name" value="Sig_transdc_His_kin-like_C"/>
</dbReference>
<keyword evidence="20" id="KW-1185">Reference proteome</keyword>
<dbReference type="SMART" id="SM00260">
    <property type="entry name" value="CheW"/>
    <property type="match status" value="1"/>
</dbReference>
<dbReference type="SMART" id="SM00387">
    <property type="entry name" value="HATPase_c"/>
    <property type="match status" value="1"/>
</dbReference>
<dbReference type="CDD" id="cd00731">
    <property type="entry name" value="CheA_reg"/>
    <property type="match status" value="1"/>
</dbReference>
<comment type="caution">
    <text evidence="19">The sequence shown here is derived from an EMBL/GenBank/DDBJ whole genome shotgun (WGS) entry which is preliminary data.</text>
</comment>
<dbReference type="InterPro" id="IPR037006">
    <property type="entry name" value="CheA-like_homodim_sf"/>
</dbReference>
<dbReference type="InterPro" id="IPR036097">
    <property type="entry name" value="HisK_dim/P_sf"/>
</dbReference>
<feature type="domain" description="Histidine kinase" evidence="16">
    <location>
        <begin position="316"/>
        <end position="520"/>
    </location>
</feature>
<evidence type="ECO:0000256" key="7">
    <source>
        <dbReference type="ARBA" id="ARBA00022553"/>
    </source>
</evidence>
<sequence length="665" mass="73441">MSDQSIHDGMLEMYLFETSQQIELLETIILESEKSSALPMNTVNEIFRIMHTIKGSSAMMLFGNIAALAHHIEDLFALIRSKNGMALDNVRMSDLLLECIDFLKIELEKIKNGDQPDGDCSRLAAQIGQWIDGLRGEDGAGAAPARSANEPKGASVYEAVLFYKDGCEMENVRAIALVRNLKEICEKVSHVPENLEDHESSTQRIRERGLQLVLTTEKAYEEIYDAFMRTSHVEDFELKSKEAPDGAEPSSGPDPASNRPEAAEHGSLLQHSMLSVHVHKLDRLMDLVGEMVIAEAMVTQNPDIAGLELESFQKASRQLRKITGEIQDMVMSIRMVPIASTFQKMQRIVRDMSRKLGKEIQLRISGEETEVDKNIIEHIADPLMHLVRNALDHGIETGEERAAKGKPFAGTLSLEAKTAGSEVQIVVRDDGKGLDKARILRKAAEKDLLHKAGSEMSDKEIYNLIFLPGFSTQETISEYSGRGVGMDVVTKNLNAIRGAVSVESAIDAGTAITLKIPLTLAIIDGMNIKVGEACYTLPTIAIRESFRPAEQDIIIDPDGNEVIVVRGRCLPILRLHERYRVATDVKTMSEGILIILEEDERAMCVFADSLLGQQQVVVKALPDYIKNTRSIHGLAGCTLLGDGSISLILDVEGLMNDWQPEPVHT</sequence>
<dbReference type="PROSITE" id="PS50851">
    <property type="entry name" value="CHEW"/>
    <property type="match status" value="1"/>
</dbReference>
<evidence type="ECO:0000256" key="11">
    <source>
        <dbReference type="ARBA" id="ARBA00022840"/>
    </source>
</evidence>
<dbReference type="InterPro" id="IPR002545">
    <property type="entry name" value="CheW-lke_dom"/>
</dbReference>
<evidence type="ECO:0000256" key="1">
    <source>
        <dbReference type="ARBA" id="ARBA00000085"/>
    </source>
</evidence>
<evidence type="ECO:0000256" key="14">
    <source>
        <dbReference type="PROSITE-ProRule" id="PRU00110"/>
    </source>
</evidence>
<dbReference type="EMBL" id="JBHTAI010000020">
    <property type="protein sequence ID" value="MFC7152121.1"/>
    <property type="molecule type" value="Genomic_DNA"/>
</dbReference>
<dbReference type="Gene3D" id="1.20.120.160">
    <property type="entry name" value="HPT domain"/>
    <property type="match status" value="1"/>
</dbReference>
<keyword evidence="5" id="KW-0963">Cytoplasm</keyword>
<dbReference type="InterPro" id="IPR036061">
    <property type="entry name" value="CheW-like_dom_sf"/>
</dbReference>
<evidence type="ECO:0000256" key="8">
    <source>
        <dbReference type="ARBA" id="ARBA00022679"/>
    </source>
</evidence>
<dbReference type="InterPro" id="IPR008207">
    <property type="entry name" value="Sig_transdc_His_kin_Hpt_dom"/>
</dbReference>
<dbReference type="Pfam" id="PF07194">
    <property type="entry name" value="P2"/>
    <property type="match status" value="1"/>
</dbReference>
<dbReference type="SUPFAM" id="SSF47384">
    <property type="entry name" value="Homodimeric domain of signal transducing histidine kinase"/>
    <property type="match status" value="1"/>
</dbReference>
<dbReference type="InterPro" id="IPR003594">
    <property type="entry name" value="HATPase_dom"/>
</dbReference>
<dbReference type="PROSITE" id="PS50109">
    <property type="entry name" value="HIS_KIN"/>
    <property type="match status" value="1"/>
</dbReference>
<dbReference type="RefSeq" id="WP_378048487.1">
    <property type="nucleotide sequence ID" value="NZ_JBHMDN010000017.1"/>
</dbReference>
<dbReference type="InterPro" id="IPR051315">
    <property type="entry name" value="Bact_Chemotaxis_CheA"/>
</dbReference>
<dbReference type="Gene3D" id="1.10.287.560">
    <property type="entry name" value="Histidine kinase CheA-like, homodimeric domain"/>
    <property type="match status" value="1"/>
</dbReference>
<dbReference type="PRINTS" id="PR00344">
    <property type="entry name" value="BCTRLSENSOR"/>
</dbReference>
<evidence type="ECO:0000256" key="10">
    <source>
        <dbReference type="ARBA" id="ARBA00022777"/>
    </source>
</evidence>
<dbReference type="InterPro" id="IPR004105">
    <property type="entry name" value="CheA-like_dim"/>
</dbReference>
<evidence type="ECO:0000256" key="5">
    <source>
        <dbReference type="ARBA" id="ARBA00022490"/>
    </source>
</evidence>
<keyword evidence="9" id="KW-0547">Nucleotide-binding</keyword>
<evidence type="ECO:0000313" key="20">
    <source>
        <dbReference type="Proteomes" id="UP001596378"/>
    </source>
</evidence>
<dbReference type="InterPro" id="IPR036641">
    <property type="entry name" value="HPT_dom_sf"/>
</dbReference>
<evidence type="ECO:0000256" key="12">
    <source>
        <dbReference type="ARBA" id="ARBA00023012"/>
    </source>
</evidence>
<keyword evidence="10" id="KW-0418">Kinase</keyword>
<evidence type="ECO:0000256" key="6">
    <source>
        <dbReference type="ARBA" id="ARBA00022500"/>
    </source>
</evidence>
<dbReference type="Pfam" id="PF01584">
    <property type="entry name" value="CheW"/>
    <property type="match status" value="1"/>
</dbReference>
<dbReference type="PANTHER" id="PTHR43395:SF10">
    <property type="entry name" value="CHEMOTAXIS PROTEIN CHEA"/>
    <property type="match status" value="1"/>
</dbReference>
<accession>A0ABW2FG47</accession>
<feature type="domain" description="CheW-like" evidence="17">
    <location>
        <begin position="522"/>
        <end position="660"/>
    </location>
</feature>
<evidence type="ECO:0000256" key="9">
    <source>
        <dbReference type="ARBA" id="ARBA00022741"/>
    </source>
</evidence>
<dbReference type="Gene3D" id="2.30.30.40">
    <property type="entry name" value="SH3 Domains"/>
    <property type="match status" value="1"/>
</dbReference>
<dbReference type="CDD" id="cd16916">
    <property type="entry name" value="HATPase_CheA-like"/>
    <property type="match status" value="1"/>
</dbReference>
<comment type="function">
    <text evidence="13">Involved in the transmission of sensory signals from the chemoreceptors to the flagellar motors. CheA is autophosphorylated; it can transfer its phosphate group to either CheB or CheY.</text>
</comment>
<dbReference type="InterPro" id="IPR035891">
    <property type="entry name" value="CheY-binding_CheA"/>
</dbReference>
<dbReference type="EC" id="2.7.13.3" evidence="3"/>
<dbReference type="SUPFAM" id="SSF47226">
    <property type="entry name" value="Histidine-containing phosphotransfer domain, HPT domain"/>
    <property type="match status" value="1"/>
</dbReference>
<evidence type="ECO:0000259" key="16">
    <source>
        <dbReference type="PROSITE" id="PS50109"/>
    </source>
</evidence>
<evidence type="ECO:0000259" key="18">
    <source>
        <dbReference type="PROSITE" id="PS50894"/>
    </source>
</evidence>
<evidence type="ECO:0000256" key="2">
    <source>
        <dbReference type="ARBA" id="ARBA00004496"/>
    </source>
</evidence>
<feature type="modified residue" description="Phosphohistidine" evidence="14">
    <location>
        <position position="51"/>
    </location>
</feature>
<dbReference type="Gene3D" id="3.30.70.1110">
    <property type="entry name" value="Histidine kinase CheA-like, P2 response regulator-binding domain"/>
    <property type="match status" value="1"/>
</dbReference>
<dbReference type="Pfam" id="PF02518">
    <property type="entry name" value="HATPase_c"/>
    <property type="match status" value="1"/>
</dbReference>
<evidence type="ECO:0000256" key="15">
    <source>
        <dbReference type="SAM" id="MobiDB-lite"/>
    </source>
</evidence>
<dbReference type="Pfam" id="PF01627">
    <property type="entry name" value="Hpt"/>
    <property type="match status" value="1"/>
</dbReference>
<dbReference type="PANTHER" id="PTHR43395">
    <property type="entry name" value="SENSOR HISTIDINE KINASE CHEA"/>
    <property type="match status" value="1"/>
</dbReference>
<dbReference type="Proteomes" id="UP001596378">
    <property type="component" value="Unassembled WGS sequence"/>
</dbReference>